<dbReference type="RefSeq" id="WP_425307437.1">
    <property type="nucleotide sequence ID" value="NZ_CP154795.1"/>
</dbReference>
<dbReference type="EMBL" id="CP154795">
    <property type="protein sequence ID" value="XAN06001.1"/>
    <property type="molecule type" value="Genomic_DNA"/>
</dbReference>
<evidence type="ECO:0000256" key="1">
    <source>
        <dbReference type="SAM" id="MobiDB-lite"/>
    </source>
</evidence>
<keyword evidence="2" id="KW-0812">Transmembrane</keyword>
<name>A0ABZ3FJ38_9ACTN</name>
<evidence type="ECO:0000313" key="3">
    <source>
        <dbReference type="EMBL" id="XAN06001.1"/>
    </source>
</evidence>
<evidence type="ECO:0000313" key="4">
    <source>
        <dbReference type="Proteomes" id="UP001442841"/>
    </source>
</evidence>
<gene>
    <name evidence="3" type="ORF">AADG42_01310</name>
</gene>
<feature type="region of interest" description="Disordered" evidence="1">
    <location>
        <begin position="372"/>
        <end position="392"/>
    </location>
</feature>
<keyword evidence="2" id="KW-1133">Transmembrane helix</keyword>
<organism evidence="3 4">
    <name type="scientific">Ammonicoccus fulvus</name>
    <dbReference type="NCBI Taxonomy" id="3138240"/>
    <lineage>
        <taxon>Bacteria</taxon>
        <taxon>Bacillati</taxon>
        <taxon>Actinomycetota</taxon>
        <taxon>Actinomycetes</taxon>
        <taxon>Propionibacteriales</taxon>
        <taxon>Propionibacteriaceae</taxon>
        <taxon>Ammonicoccus</taxon>
    </lineage>
</organism>
<dbReference type="Proteomes" id="UP001442841">
    <property type="component" value="Chromosome"/>
</dbReference>
<keyword evidence="4" id="KW-1185">Reference proteome</keyword>
<dbReference type="Gene3D" id="2.60.120.260">
    <property type="entry name" value="Galactose-binding domain-like"/>
    <property type="match status" value="1"/>
</dbReference>
<feature type="region of interest" description="Disordered" evidence="1">
    <location>
        <begin position="1"/>
        <end position="56"/>
    </location>
</feature>
<proteinExistence type="predicted"/>
<dbReference type="InterPro" id="IPR011009">
    <property type="entry name" value="Kinase-like_dom_sf"/>
</dbReference>
<protein>
    <recommendedName>
        <fullName evidence="5">Protein kinase domain-containing protein</fullName>
    </recommendedName>
</protein>
<keyword evidence="2" id="KW-0472">Membrane</keyword>
<feature type="region of interest" description="Disordered" evidence="1">
    <location>
        <begin position="277"/>
        <end position="313"/>
    </location>
</feature>
<feature type="compositionally biased region" description="Low complexity" evidence="1">
    <location>
        <begin position="33"/>
        <end position="45"/>
    </location>
</feature>
<dbReference type="Gene3D" id="3.30.200.20">
    <property type="entry name" value="Phosphorylase Kinase, domain 1"/>
    <property type="match status" value="1"/>
</dbReference>
<reference evidence="3 4" key="1">
    <citation type="submission" date="2024-04" db="EMBL/GenBank/DDBJ databases">
        <title>Isolation of an actinomycete strain from pig manure.</title>
        <authorList>
            <person name="Gong T."/>
            <person name="Yu Z."/>
            <person name="An M."/>
            <person name="Wei C."/>
            <person name="Yang W."/>
            <person name="Liu L."/>
        </authorList>
    </citation>
    <scope>NUCLEOTIDE SEQUENCE [LARGE SCALE GENOMIC DNA]</scope>
    <source>
        <strain evidence="3 4">ZF39</strain>
    </source>
</reference>
<accession>A0ABZ3FJ38</accession>
<dbReference type="SUPFAM" id="SSF49785">
    <property type="entry name" value="Galactose-binding domain-like"/>
    <property type="match status" value="1"/>
</dbReference>
<dbReference type="InterPro" id="IPR008979">
    <property type="entry name" value="Galactose-bd-like_sf"/>
</dbReference>
<dbReference type="SUPFAM" id="SSF56112">
    <property type="entry name" value="Protein kinase-like (PK-like)"/>
    <property type="match status" value="1"/>
</dbReference>
<sequence>MSFGETRGGEDTSETTLVQPAVPDATQAHPVEPTQAQPTQARPTQIRPVQARLRPAAAGRKLQDRYRLDELLVDRGDTQTWRAYDEKLLRPIVVHLLPANERGNRLLAAARQIACASYDSRVLRVLDASAPADADNPETDNFVVCDFAEGETLEDLLAVGSMRRREAVTFVREVAEALIGMHAQGLYHRALSPALVTLTCEGNVKIAGFLFAAELSPARTPINPEAADVQALGHMLRALGADESSNANLAQASARILDPAHPAPLRTAAQVTAHLTRALNDPPPPPPAGEAERTRAHPTPSVISQEPVDTPWSSPRKGFRWAWVVVPLLVAVIIGTIVAVPLLHNALTGSASTASPGAAASERWSVVAAQDFDPEGNGEERPNQVSRAWDGDPNTSWRTMNYWEAEIGNKTGVGLIFDLGEVRRVSRVELDLDGAGTSLEVRVPATEATTRPPLQGVGQWTVVGQALHAPAATTVTLDAPAGTRFVLVYLTELPRDGSAFTGGIAEARFWS</sequence>
<feature type="transmembrane region" description="Helical" evidence="2">
    <location>
        <begin position="321"/>
        <end position="343"/>
    </location>
</feature>
<evidence type="ECO:0008006" key="5">
    <source>
        <dbReference type="Google" id="ProtNLM"/>
    </source>
</evidence>
<dbReference type="Gene3D" id="1.10.510.10">
    <property type="entry name" value="Transferase(Phosphotransferase) domain 1"/>
    <property type="match status" value="1"/>
</dbReference>
<evidence type="ECO:0000256" key="2">
    <source>
        <dbReference type="SAM" id="Phobius"/>
    </source>
</evidence>